<protein>
    <recommendedName>
        <fullName evidence="3">DUF6821 domain-containing protein</fullName>
    </recommendedName>
</protein>
<dbReference type="PANTHER" id="PTHR33646:SF6">
    <property type="entry name" value="TRANSMEMBRANE PROTEIN"/>
    <property type="match status" value="1"/>
</dbReference>
<evidence type="ECO:0000256" key="2">
    <source>
        <dbReference type="SAM" id="Phobius"/>
    </source>
</evidence>
<dbReference type="EMBL" id="JAVXUP010000101">
    <property type="protein sequence ID" value="KAK3038245.1"/>
    <property type="molecule type" value="Genomic_DNA"/>
</dbReference>
<comment type="caution">
    <text evidence="4">The sequence shown here is derived from an EMBL/GenBank/DDBJ whole genome shotgun (WGS) entry which is preliminary data.</text>
</comment>
<feature type="region of interest" description="Disordered" evidence="1">
    <location>
        <begin position="1"/>
        <end position="30"/>
    </location>
</feature>
<name>A0AA88X9W1_9ASTE</name>
<feature type="compositionally biased region" description="Polar residues" evidence="1">
    <location>
        <begin position="14"/>
        <end position="23"/>
    </location>
</feature>
<dbReference type="InterPro" id="IPR049224">
    <property type="entry name" value="DUF6821"/>
</dbReference>
<evidence type="ECO:0000256" key="1">
    <source>
        <dbReference type="SAM" id="MobiDB-lite"/>
    </source>
</evidence>
<keyword evidence="5" id="KW-1185">Reference proteome</keyword>
<dbReference type="PANTHER" id="PTHR33646">
    <property type="entry name" value="GB|AAF00631.1"/>
    <property type="match status" value="1"/>
</dbReference>
<organism evidence="4 5">
    <name type="scientific">Escallonia herrerae</name>
    <dbReference type="NCBI Taxonomy" id="1293975"/>
    <lineage>
        <taxon>Eukaryota</taxon>
        <taxon>Viridiplantae</taxon>
        <taxon>Streptophyta</taxon>
        <taxon>Embryophyta</taxon>
        <taxon>Tracheophyta</taxon>
        <taxon>Spermatophyta</taxon>
        <taxon>Magnoliopsida</taxon>
        <taxon>eudicotyledons</taxon>
        <taxon>Gunneridae</taxon>
        <taxon>Pentapetalae</taxon>
        <taxon>asterids</taxon>
        <taxon>campanulids</taxon>
        <taxon>Escalloniales</taxon>
        <taxon>Escalloniaceae</taxon>
        <taxon>Escallonia</taxon>
    </lineage>
</organism>
<proteinExistence type="predicted"/>
<evidence type="ECO:0000313" key="5">
    <source>
        <dbReference type="Proteomes" id="UP001188597"/>
    </source>
</evidence>
<keyword evidence="2" id="KW-1133">Transmembrane helix</keyword>
<accession>A0AA88X9W1</accession>
<feature type="region of interest" description="Disordered" evidence="1">
    <location>
        <begin position="56"/>
        <end position="104"/>
    </location>
</feature>
<dbReference type="InterPro" id="IPR045883">
    <property type="entry name" value="At4g13530-like"/>
</dbReference>
<evidence type="ECO:0000313" key="4">
    <source>
        <dbReference type="EMBL" id="KAK3038245.1"/>
    </source>
</evidence>
<reference evidence="4" key="1">
    <citation type="submission" date="2022-12" db="EMBL/GenBank/DDBJ databases">
        <title>Draft genome assemblies for two species of Escallonia (Escalloniales).</title>
        <authorList>
            <person name="Chanderbali A."/>
            <person name="Dervinis C."/>
            <person name="Anghel I."/>
            <person name="Soltis D."/>
            <person name="Soltis P."/>
            <person name="Zapata F."/>
        </authorList>
    </citation>
    <scope>NUCLEOTIDE SEQUENCE</scope>
    <source>
        <strain evidence="4">UCBG64.0493</strain>
        <tissue evidence="4">Leaf</tissue>
    </source>
</reference>
<gene>
    <name evidence="4" type="ORF">RJ639_030854</name>
</gene>
<evidence type="ECO:0000259" key="3">
    <source>
        <dbReference type="Pfam" id="PF20705"/>
    </source>
</evidence>
<dbReference type="Proteomes" id="UP001188597">
    <property type="component" value="Unassembled WGS sequence"/>
</dbReference>
<keyword evidence="2" id="KW-0812">Transmembrane</keyword>
<feature type="compositionally biased region" description="Basic and acidic residues" evidence="1">
    <location>
        <begin position="1"/>
        <end position="12"/>
    </location>
</feature>
<feature type="transmembrane region" description="Helical" evidence="2">
    <location>
        <begin position="202"/>
        <end position="222"/>
    </location>
</feature>
<sequence>MDVEFHDWEVLHSSDGSGTANSSDSDEATKCLEGIEGDSEGIIRVDYFSLDSQAKYTRRADDDVADDGSVESDNPSWVDPGSETRSPRNQAGELWSDSSSNPSEDRRIIEFEQENHVGIANTQVGFREIGEVAAESDNSGLGVGDFVQKDELGEEYLREGGEKRSDEIETMKPDGEKEVRSMLWWKLPVEFFRYCVLRASPVWTLSVAAAMMGAIILGRRLYKMKRKSQSLKLKVTMDEKKVSQFMSHAARLNEAFSLVKRVPVIRPSMPAAGVTPWPVMSLR</sequence>
<feature type="domain" description="DUF6821" evidence="3">
    <location>
        <begin position="176"/>
        <end position="268"/>
    </location>
</feature>
<dbReference type="AlphaFoldDB" id="A0AA88X9W1"/>
<dbReference type="Pfam" id="PF20705">
    <property type="entry name" value="DUF6821"/>
    <property type="match status" value="1"/>
</dbReference>
<keyword evidence="2" id="KW-0472">Membrane</keyword>